<evidence type="ECO:0000256" key="2">
    <source>
        <dbReference type="SAM" id="Phobius"/>
    </source>
</evidence>
<keyword evidence="2" id="KW-0812">Transmembrane</keyword>
<dbReference type="Proteomes" id="UP000236729">
    <property type="component" value="Unassembled WGS sequence"/>
</dbReference>
<organism evidence="3 6">
    <name type="scientific">Saccharopolyspora kobensis</name>
    <dbReference type="NCBI Taxonomy" id="146035"/>
    <lineage>
        <taxon>Bacteria</taxon>
        <taxon>Bacillati</taxon>
        <taxon>Actinomycetota</taxon>
        <taxon>Actinomycetes</taxon>
        <taxon>Pseudonocardiales</taxon>
        <taxon>Pseudonocardiaceae</taxon>
        <taxon>Saccharopolyspora</taxon>
    </lineage>
</organism>
<evidence type="ECO:0000313" key="5">
    <source>
        <dbReference type="Proteomes" id="UP000199690"/>
    </source>
</evidence>
<dbReference type="Proteomes" id="UP000199690">
    <property type="component" value="Unassembled WGS sequence"/>
</dbReference>
<evidence type="ECO:0000313" key="3">
    <source>
        <dbReference type="EMBL" id="SEG42212.1"/>
    </source>
</evidence>
<keyword evidence="2" id="KW-0472">Membrane</keyword>
<dbReference type="EMBL" id="FOME01000009">
    <property type="protein sequence ID" value="SFE17514.1"/>
    <property type="molecule type" value="Genomic_DNA"/>
</dbReference>
<keyword evidence="2" id="KW-1133">Transmembrane helix</keyword>
<sequence length="80" mass="8238">MSALTYIVGAPVSVAVVLLVLRFAPTAVLTVLAGATALIARDKRATRALVVLQMVRPNCRTAPAEPAARQQDSATPSPAA</sequence>
<reference evidence="5 6" key="2">
    <citation type="submission" date="2016-10" db="EMBL/GenBank/DDBJ databases">
        <authorList>
            <person name="Varghese N."/>
            <person name="Submissions S."/>
        </authorList>
    </citation>
    <scope>NUCLEOTIDE SEQUENCE [LARGE SCALE GENOMIC DNA]</scope>
    <source>
        <strain evidence="6">ATCC 20501</strain>
        <strain evidence="4 5">CGMCC 4.3529</strain>
    </source>
</reference>
<proteinExistence type="predicted"/>
<dbReference type="EMBL" id="FNVB01000003">
    <property type="protein sequence ID" value="SEG42212.1"/>
    <property type="molecule type" value="Genomic_DNA"/>
</dbReference>
<evidence type="ECO:0000313" key="6">
    <source>
        <dbReference type="Proteomes" id="UP000236729"/>
    </source>
</evidence>
<accession>A0A1H6A1J2</accession>
<feature type="compositionally biased region" description="Polar residues" evidence="1">
    <location>
        <begin position="70"/>
        <end position="80"/>
    </location>
</feature>
<dbReference type="RefSeq" id="WP_093355645.1">
    <property type="nucleotide sequence ID" value="NZ_FNVB01000003.1"/>
</dbReference>
<gene>
    <name evidence="3" type="ORF">SAMN02982929_02090</name>
    <name evidence="4" type="ORF">SAMN05216506_109151</name>
</gene>
<protein>
    <submittedName>
        <fullName evidence="3">Uncharacterized protein</fullName>
    </submittedName>
</protein>
<name>A0A1H6A1J2_9PSEU</name>
<keyword evidence="5" id="KW-1185">Reference proteome</keyword>
<feature type="transmembrane region" description="Helical" evidence="2">
    <location>
        <begin position="12"/>
        <end position="39"/>
    </location>
</feature>
<feature type="region of interest" description="Disordered" evidence="1">
    <location>
        <begin position="61"/>
        <end position="80"/>
    </location>
</feature>
<evidence type="ECO:0000256" key="1">
    <source>
        <dbReference type="SAM" id="MobiDB-lite"/>
    </source>
</evidence>
<accession>A0A1I1YD48</accession>
<evidence type="ECO:0000313" key="4">
    <source>
        <dbReference type="EMBL" id="SFE17514.1"/>
    </source>
</evidence>
<dbReference type="AlphaFoldDB" id="A0A1H6A1J2"/>
<reference evidence="3" key="1">
    <citation type="submission" date="2016-10" db="EMBL/GenBank/DDBJ databases">
        <authorList>
            <person name="de Groot N.N."/>
        </authorList>
    </citation>
    <scope>NUCLEOTIDE SEQUENCE [LARGE SCALE GENOMIC DNA]</scope>
    <source>
        <strain evidence="3">ATCC 20501</strain>
    </source>
</reference>